<evidence type="ECO:0000313" key="1">
    <source>
        <dbReference type="EMBL" id="KFB70332.1"/>
    </source>
</evidence>
<reference evidence="1 2" key="1">
    <citation type="submission" date="2014-02" db="EMBL/GenBank/DDBJ databases">
        <title>Expanding our view of genomic diversity in Candidatus Accumulibacter clades.</title>
        <authorList>
            <person name="Skennerton C.T."/>
            <person name="Barr J.J."/>
            <person name="Slater F.R."/>
            <person name="Bond P.L."/>
            <person name="Tyson G.W."/>
        </authorList>
    </citation>
    <scope>NUCLEOTIDE SEQUENCE [LARGE SCALE GENOMIC DNA]</scope>
    <source>
        <strain evidence="2">BA-91</strain>
    </source>
</reference>
<dbReference type="Proteomes" id="UP000020077">
    <property type="component" value="Unassembled WGS sequence"/>
</dbReference>
<gene>
    <name evidence="1" type="ORF">AW09_004581</name>
</gene>
<dbReference type="AlphaFoldDB" id="A0A084Y6I8"/>
<protein>
    <submittedName>
        <fullName evidence="1">Uncharacterized protein</fullName>
    </submittedName>
</protein>
<comment type="caution">
    <text evidence="1">The sequence shown here is derived from an EMBL/GenBank/DDBJ whole genome shotgun (WGS) entry which is preliminary data.</text>
</comment>
<proteinExistence type="predicted"/>
<evidence type="ECO:0000313" key="2">
    <source>
        <dbReference type="Proteomes" id="UP000020077"/>
    </source>
</evidence>
<accession>A0A084Y6I8</accession>
<sequence length="322" mass="35565">MLVAVGIEDQRALAELALQAVGVEPGLLLARARVAARALGLDQPERFAVVAPEHVIDEALALVVRHAGDREFPVARLVQRPAGFLEQQVDEVVAGFGLGVVVRIWLRRGRLLRRCHLGAQALQFLVERRLVRQQGGELLVALAQASFELLQLLGALPRRGRRSGQCGGVEHHSRRRAPAAAIGAGEPVRHMEQLAYRDQRVGVRDHALAVHGAVAERVDDACLAAHRLARRLLETRLVDQCREIVLIRQPECGVVLVRPGDRQLQGPARVEAGAARVGMRRRLGPACRFKHGRPLTFQERELAHRRPSGRAMPSLRISTWRV</sequence>
<name>A0A084Y6I8_9PROT</name>
<organism evidence="1 2">
    <name type="scientific">Candidatus Accumulibacter phosphatis</name>
    <dbReference type="NCBI Taxonomy" id="327160"/>
    <lineage>
        <taxon>Bacteria</taxon>
        <taxon>Pseudomonadati</taxon>
        <taxon>Pseudomonadota</taxon>
        <taxon>Betaproteobacteria</taxon>
        <taxon>Candidatus Accumulibacter</taxon>
    </lineage>
</organism>
<dbReference type="EMBL" id="JDVG02000718">
    <property type="protein sequence ID" value="KFB70332.1"/>
    <property type="molecule type" value="Genomic_DNA"/>
</dbReference>